<evidence type="ECO:0000313" key="1">
    <source>
        <dbReference type="EMBL" id="AET67630.1"/>
    </source>
</evidence>
<dbReference type="OrthoDB" id="1798451at2"/>
<dbReference type="KEGG" id="dor:Desor_2021"/>
<accession>G7WF19</accession>
<reference evidence="1 2" key="2">
    <citation type="journal article" date="2012" name="J. Bacteriol.">
        <title>Complete genome sequences of Desulfosporosinus orientis DSM765T, Desulfosporosinus youngiae DSM17734T, Desulfosporosinus meridiei DSM13257T, and Desulfosporosinus acidiphilus DSM22704T.</title>
        <authorList>
            <person name="Pester M."/>
            <person name="Brambilla E."/>
            <person name="Alazard D."/>
            <person name="Rattei T."/>
            <person name="Weinmaier T."/>
            <person name="Han J."/>
            <person name="Lucas S."/>
            <person name="Lapidus A."/>
            <person name="Cheng J.F."/>
            <person name="Goodwin L."/>
            <person name="Pitluck S."/>
            <person name="Peters L."/>
            <person name="Ovchinnikova G."/>
            <person name="Teshima H."/>
            <person name="Detter J.C."/>
            <person name="Han C.S."/>
            <person name="Tapia R."/>
            <person name="Land M.L."/>
            <person name="Hauser L."/>
            <person name="Kyrpides N.C."/>
            <person name="Ivanova N.N."/>
            <person name="Pagani I."/>
            <person name="Huntmann M."/>
            <person name="Wei C.L."/>
            <person name="Davenport K.W."/>
            <person name="Daligault H."/>
            <person name="Chain P.S."/>
            <person name="Chen A."/>
            <person name="Mavromatis K."/>
            <person name="Markowitz V."/>
            <person name="Szeto E."/>
            <person name="Mikhailova N."/>
            <person name="Pati A."/>
            <person name="Wagner M."/>
            <person name="Woyke T."/>
            <person name="Ollivier B."/>
            <person name="Klenk H.P."/>
            <person name="Spring S."/>
            <person name="Loy A."/>
        </authorList>
    </citation>
    <scope>NUCLEOTIDE SEQUENCE [LARGE SCALE GENOMIC DNA]</scope>
    <source>
        <strain evidence="2">ATCC 19365 / DSM 765 / NCIMB 8382 / VKM B-1628</strain>
    </source>
</reference>
<gene>
    <name evidence="1" type="ordered locus">Desor_2021</name>
</gene>
<sequence>MKDLADYRRLSSKKKRVHEFPEGILDVIEKVHPEKYRLMLEGKTCTATLFSSEEWLDIVTKSRNSYKNHIQGIKLARKYSRH</sequence>
<dbReference type="PATRIC" id="fig|768706.3.peg.2033"/>
<proteinExistence type="predicted"/>
<evidence type="ECO:0000313" key="2">
    <source>
        <dbReference type="Proteomes" id="UP000006346"/>
    </source>
</evidence>
<organism evidence="1 2">
    <name type="scientific">Desulfosporosinus orientis (strain ATCC 19365 / DSM 765 / NCIMB 8382 / VKM B-1628 / Singapore I)</name>
    <name type="common">Desulfotomaculum orientis</name>
    <dbReference type="NCBI Taxonomy" id="768706"/>
    <lineage>
        <taxon>Bacteria</taxon>
        <taxon>Bacillati</taxon>
        <taxon>Bacillota</taxon>
        <taxon>Clostridia</taxon>
        <taxon>Eubacteriales</taxon>
        <taxon>Desulfitobacteriaceae</taxon>
        <taxon>Desulfosporosinus</taxon>
    </lineage>
</organism>
<keyword evidence="2" id="KW-1185">Reference proteome</keyword>
<dbReference type="AlphaFoldDB" id="G7WF19"/>
<dbReference type="STRING" id="768706.Desor_2021"/>
<dbReference type="EMBL" id="CP003108">
    <property type="protein sequence ID" value="AET67630.1"/>
    <property type="molecule type" value="Genomic_DNA"/>
</dbReference>
<dbReference type="Proteomes" id="UP000006346">
    <property type="component" value="Chromosome"/>
</dbReference>
<reference evidence="2" key="1">
    <citation type="submission" date="2011-11" db="EMBL/GenBank/DDBJ databases">
        <title>Complete sequence of Desulfosporosinus orientis DSM 765.</title>
        <authorList>
            <person name="Lucas S."/>
            <person name="Han J."/>
            <person name="Lapidus A."/>
            <person name="Cheng J.-F."/>
            <person name="Goodwin L."/>
            <person name="Pitluck S."/>
            <person name="Peters L."/>
            <person name="Ovchinnikova G."/>
            <person name="Teshima H."/>
            <person name="Detter J.C."/>
            <person name="Han C."/>
            <person name="Tapia R."/>
            <person name="Land M."/>
            <person name="Hauser L."/>
            <person name="Kyrpides N."/>
            <person name="Ivanova N."/>
            <person name="Pagani I."/>
            <person name="Pester M."/>
            <person name="Spring S."/>
            <person name="Ollivier B."/>
            <person name="Rattei T."/>
            <person name="Klenk H.-P."/>
            <person name="Wagner M."/>
            <person name="Loy A."/>
            <person name="Woyke T."/>
        </authorList>
    </citation>
    <scope>NUCLEOTIDE SEQUENCE [LARGE SCALE GENOMIC DNA]</scope>
    <source>
        <strain evidence="2">ATCC 19365 / DSM 765 / NCIMB 8382 / VKM B-1628</strain>
    </source>
</reference>
<protein>
    <submittedName>
        <fullName evidence="1">Uncharacterized protein</fullName>
    </submittedName>
</protein>
<name>G7WF19_DESOD</name>
<dbReference type="HOGENOM" id="CLU_2552735_0_0_9"/>
<dbReference type="RefSeq" id="WP_014184445.1">
    <property type="nucleotide sequence ID" value="NC_016584.1"/>
</dbReference>